<dbReference type="InterPro" id="IPR000531">
    <property type="entry name" value="Beta-barrel_TonB"/>
</dbReference>
<evidence type="ECO:0000256" key="8">
    <source>
        <dbReference type="ARBA" id="ARBA00023077"/>
    </source>
</evidence>
<comment type="subcellular location">
    <subcellularLocation>
        <location evidence="1 11">Cell outer membrane</location>
        <topology evidence="1 11">Multi-pass membrane protein</topology>
    </subcellularLocation>
</comment>
<keyword evidence="16" id="KW-0675">Receptor</keyword>
<dbReference type="Pfam" id="PF00593">
    <property type="entry name" value="TonB_dep_Rec_b-barrel"/>
    <property type="match status" value="1"/>
</dbReference>
<dbReference type="CDD" id="cd01347">
    <property type="entry name" value="ligand_gated_channel"/>
    <property type="match status" value="1"/>
</dbReference>
<organism evidence="16 17">
    <name type="scientific">Shewanella electrodiphila</name>
    <dbReference type="NCBI Taxonomy" id="934143"/>
    <lineage>
        <taxon>Bacteria</taxon>
        <taxon>Pseudomonadati</taxon>
        <taxon>Pseudomonadota</taxon>
        <taxon>Gammaproteobacteria</taxon>
        <taxon>Alteromonadales</taxon>
        <taxon>Shewanellaceae</taxon>
        <taxon>Shewanella</taxon>
    </lineage>
</organism>
<evidence type="ECO:0000256" key="5">
    <source>
        <dbReference type="ARBA" id="ARBA00022692"/>
    </source>
</evidence>
<dbReference type="EMBL" id="JAKIKU010000004">
    <property type="protein sequence ID" value="MCL1045552.1"/>
    <property type="molecule type" value="Genomic_DNA"/>
</dbReference>
<keyword evidence="17" id="KW-1185">Reference proteome</keyword>
<evidence type="ECO:0000256" key="12">
    <source>
        <dbReference type="RuleBase" id="RU003357"/>
    </source>
</evidence>
<evidence type="ECO:0000256" key="11">
    <source>
        <dbReference type="PROSITE-ProRule" id="PRU01360"/>
    </source>
</evidence>
<reference evidence="16 17" key="1">
    <citation type="submission" date="2022-01" db="EMBL/GenBank/DDBJ databases">
        <title>Whole genome-based taxonomy of the Shewanellaceae.</title>
        <authorList>
            <person name="Martin-Rodriguez A.J."/>
        </authorList>
    </citation>
    <scope>NUCLEOTIDE SEQUENCE [LARGE SCALE GENOMIC DNA]</scope>
    <source>
        <strain evidence="16 17">DSM 24955</strain>
    </source>
</reference>
<name>A0ABT0KNX6_9GAMM</name>
<proteinExistence type="inferred from homology"/>
<dbReference type="PANTHER" id="PTHR32552">
    <property type="entry name" value="FERRICHROME IRON RECEPTOR-RELATED"/>
    <property type="match status" value="1"/>
</dbReference>
<dbReference type="InterPro" id="IPR037066">
    <property type="entry name" value="Plug_dom_sf"/>
</dbReference>
<keyword evidence="4" id="KW-0410">Iron transport</keyword>
<feature type="domain" description="TonB-dependent receptor plug" evidence="15">
    <location>
        <begin position="63"/>
        <end position="170"/>
    </location>
</feature>
<keyword evidence="8 12" id="KW-0798">TonB box</keyword>
<keyword evidence="10 11" id="KW-0998">Cell outer membrane</keyword>
<feature type="region of interest" description="Disordered" evidence="13">
    <location>
        <begin position="265"/>
        <end position="289"/>
    </location>
</feature>
<keyword evidence="7" id="KW-0406">Ion transport</keyword>
<evidence type="ECO:0000313" key="16">
    <source>
        <dbReference type="EMBL" id="MCL1045552.1"/>
    </source>
</evidence>
<dbReference type="Proteomes" id="UP001202134">
    <property type="component" value="Unassembled WGS sequence"/>
</dbReference>
<comment type="caution">
    <text evidence="16">The sequence shown here is derived from an EMBL/GenBank/DDBJ whole genome shotgun (WGS) entry which is preliminary data.</text>
</comment>
<evidence type="ECO:0000313" key="17">
    <source>
        <dbReference type="Proteomes" id="UP001202134"/>
    </source>
</evidence>
<dbReference type="PANTHER" id="PTHR32552:SF81">
    <property type="entry name" value="TONB-DEPENDENT OUTER MEMBRANE RECEPTOR"/>
    <property type="match status" value="1"/>
</dbReference>
<protein>
    <submittedName>
        <fullName evidence="16">TonB-dependent receptor</fullName>
    </submittedName>
</protein>
<feature type="domain" description="TonB-dependent receptor-like beta-barrel" evidence="14">
    <location>
        <begin position="277"/>
        <end position="671"/>
    </location>
</feature>
<evidence type="ECO:0000256" key="2">
    <source>
        <dbReference type="ARBA" id="ARBA00022448"/>
    </source>
</evidence>
<dbReference type="SUPFAM" id="SSF56935">
    <property type="entry name" value="Porins"/>
    <property type="match status" value="1"/>
</dbReference>
<gene>
    <name evidence="16" type="ORF">L2737_09465</name>
</gene>
<keyword evidence="2 11" id="KW-0813">Transport</keyword>
<evidence type="ECO:0000256" key="1">
    <source>
        <dbReference type="ARBA" id="ARBA00004571"/>
    </source>
</evidence>
<sequence>MWISPVRSDARHLCCFYIVFALSIFFAPTIVFADANFDGQTQQIDEKITVFGKTLPYYATKQPRAYSYLEQTQLNLIAAPLTLSEYLNSLPSVYLQASQNFSQDERISIRGFGAQSSFGIRGIQILVDDVPHTLPDGQSQLDGLELQNLASIEVLRGPASALYGNSAGGVIKINTQVPDDDKLALKLTKGSFDTEQAYLYANKHYDTVNFGVSLSHTQKQGYRDHSEYEKSAINGHLDWQVLPQWLLRVNSQYIDSPIAEDAGGLTREQADSEPTAARDRNVSFQAGEEVKQQKHTLASRYQFDDSSQLNAQFYYFDKDFNNRLPFSAGGQVELARQFYGTNVQYATHNWLTHYQTQVLLGANLQYQDDKRRRYDNLDGGIRGDLALSQQELIDSSALYAQLSAQPSDKWLIDLGLRYEHNRVEVKDQYLVDGDQSGERNWDNSSANLGSSYQLTDDNLLYATISQSFQIPTTTELANPNTGDITANGGFGGGFNPDLDVESAINYEIGLRGELTAAHRYDLALFYIDISDAISPYFKDDSLDEITYYRNAGAATRQGVEVSSQHQFGSHFSWKNQYSYSDFSYDNYTTPQGDYSGKTQPGTPRHKGASQLLYQNDNDLSINLELLYVGDRYTNNSNTETADSYWLTNVGVSQALDFEPLAMSLSLTVNNLFNQYYDDNIRINAFGGRYYEPGPERLFMFTLAATL</sequence>
<dbReference type="InterPro" id="IPR036942">
    <property type="entry name" value="Beta-barrel_TonB_sf"/>
</dbReference>
<dbReference type="RefSeq" id="WP_248955664.1">
    <property type="nucleotide sequence ID" value="NZ_JAKIKU010000004.1"/>
</dbReference>
<dbReference type="InterPro" id="IPR039426">
    <property type="entry name" value="TonB-dep_rcpt-like"/>
</dbReference>
<evidence type="ECO:0000256" key="10">
    <source>
        <dbReference type="ARBA" id="ARBA00023237"/>
    </source>
</evidence>
<evidence type="ECO:0000256" key="6">
    <source>
        <dbReference type="ARBA" id="ARBA00023004"/>
    </source>
</evidence>
<keyword evidence="5 11" id="KW-0812">Transmembrane</keyword>
<evidence type="ECO:0000256" key="3">
    <source>
        <dbReference type="ARBA" id="ARBA00022452"/>
    </source>
</evidence>
<comment type="similarity">
    <text evidence="11 12">Belongs to the TonB-dependent receptor family.</text>
</comment>
<evidence type="ECO:0000259" key="15">
    <source>
        <dbReference type="Pfam" id="PF07715"/>
    </source>
</evidence>
<evidence type="ECO:0000256" key="13">
    <source>
        <dbReference type="SAM" id="MobiDB-lite"/>
    </source>
</evidence>
<keyword evidence="3 11" id="KW-1134">Transmembrane beta strand</keyword>
<keyword evidence="6" id="KW-0408">Iron</keyword>
<evidence type="ECO:0000259" key="14">
    <source>
        <dbReference type="Pfam" id="PF00593"/>
    </source>
</evidence>
<evidence type="ECO:0000256" key="9">
    <source>
        <dbReference type="ARBA" id="ARBA00023136"/>
    </source>
</evidence>
<dbReference type="Gene3D" id="2.170.130.10">
    <property type="entry name" value="TonB-dependent receptor, plug domain"/>
    <property type="match status" value="1"/>
</dbReference>
<accession>A0ABT0KNX6</accession>
<evidence type="ECO:0000256" key="4">
    <source>
        <dbReference type="ARBA" id="ARBA00022496"/>
    </source>
</evidence>
<dbReference type="Gene3D" id="2.40.170.20">
    <property type="entry name" value="TonB-dependent receptor, beta-barrel domain"/>
    <property type="match status" value="1"/>
</dbReference>
<keyword evidence="9 11" id="KW-0472">Membrane</keyword>
<dbReference type="InterPro" id="IPR012910">
    <property type="entry name" value="Plug_dom"/>
</dbReference>
<dbReference type="Pfam" id="PF07715">
    <property type="entry name" value="Plug"/>
    <property type="match status" value="1"/>
</dbReference>
<evidence type="ECO:0000256" key="7">
    <source>
        <dbReference type="ARBA" id="ARBA00023065"/>
    </source>
</evidence>
<dbReference type="PROSITE" id="PS52016">
    <property type="entry name" value="TONB_DEPENDENT_REC_3"/>
    <property type="match status" value="1"/>
</dbReference>